<dbReference type="SUPFAM" id="SSF49879">
    <property type="entry name" value="SMAD/FHA domain"/>
    <property type="match status" value="1"/>
</dbReference>
<comment type="caution">
    <text evidence="2">The sequence shown here is derived from an EMBL/GenBank/DDBJ whole genome shotgun (WGS) entry which is preliminary data.</text>
</comment>
<name>A0ABU7T7D6_9HYPH</name>
<gene>
    <name evidence="2" type="ORF">MRSR164_06565</name>
</gene>
<evidence type="ECO:0000259" key="1">
    <source>
        <dbReference type="PROSITE" id="PS50006"/>
    </source>
</evidence>
<organism evidence="2 3">
    <name type="scientific">Methylobacterium radiotolerans</name>
    <dbReference type="NCBI Taxonomy" id="31998"/>
    <lineage>
        <taxon>Bacteria</taxon>
        <taxon>Pseudomonadati</taxon>
        <taxon>Pseudomonadota</taxon>
        <taxon>Alphaproteobacteria</taxon>
        <taxon>Hyphomicrobiales</taxon>
        <taxon>Methylobacteriaceae</taxon>
        <taxon>Methylobacterium</taxon>
    </lineage>
</organism>
<dbReference type="InterPro" id="IPR000253">
    <property type="entry name" value="FHA_dom"/>
</dbReference>
<dbReference type="Proteomes" id="UP001349262">
    <property type="component" value="Unassembled WGS sequence"/>
</dbReference>
<dbReference type="Pfam" id="PF00498">
    <property type="entry name" value="FHA"/>
    <property type="match status" value="1"/>
</dbReference>
<accession>A0ABU7T7D6</accession>
<dbReference type="SMART" id="SM00240">
    <property type="entry name" value="FHA"/>
    <property type="match status" value="1"/>
</dbReference>
<dbReference type="Gene3D" id="2.60.200.20">
    <property type="match status" value="1"/>
</dbReference>
<keyword evidence="3" id="KW-1185">Reference proteome</keyword>
<proteinExistence type="predicted"/>
<dbReference type="PROSITE" id="PS50006">
    <property type="entry name" value="FHA_DOMAIN"/>
    <property type="match status" value="1"/>
</dbReference>
<dbReference type="EMBL" id="MLBY01000003">
    <property type="protein sequence ID" value="MEE7456459.1"/>
    <property type="molecule type" value="Genomic_DNA"/>
</dbReference>
<feature type="domain" description="FHA" evidence="1">
    <location>
        <begin position="29"/>
        <end position="74"/>
    </location>
</feature>
<dbReference type="CDD" id="cd00060">
    <property type="entry name" value="FHA"/>
    <property type="match status" value="1"/>
</dbReference>
<protein>
    <recommendedName>
        <fullName evidence="1">FHA domain-containing protein</fullName>
    </recommendedName>
</protein>
<evidence type="ECO:0000313" key="3">
    <source>
        <dbReference type="Proteomes" id="UP001349262"/>
    </source>
</evidence>
<sequence length="417" mass="42835">MTFLLRILQAPGGVPEAGARRLDPGAGPLTIGRGSDSDWTLPDPERHISKVHCRIEPGADGLYLVDLSSNGVFFATEARPVGRGNRRALDAGDSFRIGDYRIGVAREAPGASPGPGDASAPVAVGVSAILDGTSEGHEQRAARSLSAPASDWLAAVPGGAAEAQVVLPYGWQGPPATDLTELPEAQAESISDFAGRSEHVAPINEALHLAEPRVLLPSNWNLGTGAGSSPGGTSIPAEPDWAEACAALIEGTGLGDLARQVGVESGAADRDTLVRAGQLLRRLVDVLATVEAVQRTTERDLGLAERLSGVDLPDLVAELIAAGEAESGDRLVARLADVARDARALGVAVAEAADAVGAQIQPEAIEDAAREGTRLALGPLLRAACWERYAAVHANLTGGAGAADATRRCAETCSTLD</sequence>
<dbReference type="InterPro" id="IPR008984">
    <property type="entry name" value="SMAD_FHA_dom_sf"/>
</dbReference>
<evidence type="ECO:0000313" key="2">
    <source>
        <dbReference type="EMBL" id="MEE7456459.1"/>
    </source>
</evidence>
<reference evidence="2 3" key="1">
    <citation type="journal article" date="2012" name="Genet. Mol. Biol.">
        <title>Analysis of 16S rRNA and mxaF genes revealing insights into Methylobacterium niche-specific plant association.</title>
        <authorList>
            <person name="Dourado M.N."/>
            <person name="Andreote F.D."/>
            <person name="Dini-Andreote F."/>
            <person name="Conti R."/>
            <person name="Araujo J.M."/>
            <person name="Araujo W.L."/>
        </authorList>
    </citation>
    <scope>NUCLEOTIDE SEQUENCE [LARGE SCALE GENOMIC DNA]</scope>
    <source>
        <strain evidence="2 3">SR1.6/4</strain>
    </source>
</reference>